<reference evidence="2 3" key="1">
    <citation type="submission" date="2016-10" db="EMBL/GenBank/DDBJ databases">
        <authorList>
            <person name="de Groot N.N."/>
        </authorList>
    </citation>
    <scope>NUCLEOTIDE SEQUENCE [LARGE SCALE GENOMIC DNA]</scope>
    <source>
        <strain evidence="2 3">DSM 16619</strain>
    </source>
</reference>
<evidence type="ECO:0000313" key="3">
    <source>
        <dbReference type="Proteomes" id="UP000198781"/>
    </source>
</evidence>
<keyword evidence="3" id="KW-1185">Reference proteome</keyword>
<accession>A0A1G6I0S6</accession>
<protein>
    <recommendedName>
        <fullName evidence="4">DUF2721 domain-containing protein</fullName>
    </recommendedName>
</protein>
<sequence length="161" mass="18220">MRRYVLQALLFSTLVVAGVVYWVPDAHGAMQFYADKIRASLFTGLLTTGSFLLSLKIFIVVKFKETVFDTPRYRELFEQLKKIDPRLKRYTQVRNVSNLIFASIVSALIGAAAQVTLGLVDYFPCFLACIAIAAFAGAMLFQTLWLVHTIISDWLDRTEDL</sequence>
<gene>
    <name evidence="2" type="ORF">SAMN05192589_10138</name>
</gene>
<dbReference type="AlphaFoldDB" id="A0A1G6I0S6"/>
<dbReference type="EMBL" id="FMZC01000001">
    <property type="protein sequence ID" value="SDB99998.1"/>
    <property type="molecule type" value="Genomic_DNA"/>
</dbReference>
<name>A0A1G6I0S6_9BURK</name>
<evidence type="ECO:0000256" key="1">
    <source>
        <dbReference type="SAM" id="Phobius"/>
    </source>
</evidence>
<proteinExistence type="predicted"/>
<keyword evidence="1" id="KW-0812">Transmembrane</keyword>
<feature type="transmembrane region" description="Helical" evidence="1">
    <location>
        <begin position="123"/>
        <end position="147"/>
    </location>
</feature>
<keyword evidence="1" id="KW-1133">Transmembrane helix</keyword>
<evidence type="ECO:0000313" key="2">
    <source>
        <dbReference type="EMBL" id="SDB99998.1"/>
    </source>
</evidence>
<evidence type="ECO:0008006" key="4">
    <source>
        <dbReference type="Google" id="ProtNLM"/>
    </source>
</evidence>
<feature type="transmembrane region" description="Helical" evidence="1">
    <location>
        <begin position="41"/>
        <end position="61"/>
    </location>
</feature>
<keyword evidence="1" id="KW-0472">Membrane</keyword>
<organism evidence="2 3">
    <name type="scientific">Paracidovorax valerianellae</name>
    <dbReference type="NCBI Taxonomy" id="187868"/>
    <lineage>
        <taxon>Bacteria</taxon>
        <taxon>Pseudomonadati</taxon>
        <taxon>Pseudomonadota</taxon>
        <taxon>Betaproteobacteria</taxon>
        <taxon>Burkholderiales</taxon>
        <taxon>Comamonadaceae</taxon>
        <taxon>Paracidovorax</taxon>
    </lineage>
</organism>
<feature type="transmembrane region" description="Helical" evidence="1">
    <location>
        <begin position="96"/>
        <end position="117"/>
    </location>
</feature>
<dbReference type="Proteomes" id="UP000198781">
    <property type="component" value="Unassembled WGS sequence"/>
</dbReference>
<dbReference type="STRING" id="187868.SAMN05192589_10138"/>
<dbReference type="RefSeq" id="WP_092739146.1">
    <property type="nucleotide sequence ID" value="NZ_FMZC01000001.1"/>
</dbReference>